<dbReference type="RefSeq" id="WP_379235667.1">
    <property type="nucleotide sequence ID" value="NZ_JBHSTE010000004.1"/>
</dbReference>
<keyword evidence="1" id="KW-0732">Signal</keyword>
<feature type="domain" description="Copper amine oxidase-like N-terminal" evidence="2">
    <location>
        <begin position="58"/>
        <end position="93"/>
    </location>
</feature>
<accession>A0ABW1V783</accession>
<dbReference type="InterPro" id="IPR012854">
    <property type="entry name" value="Cu_amine_oxidase-like_N"/>
</dbReference>
<protein>
    <submittedName>
        <fullName evidence="3">Stalk domain-containing protein</fullName>
    </submittedName>
</protein>
<evidence type="ECO:0000313" key="3">
    <source>
        <dbReference type="EMBL" id="MFC6333813.1"/>
    </source>
</evidence>
<name>A0ABW1V783_9BACL</name>
<comment type="caution">
    <text evidence="3">The sequence shown here is derived from an EMBL/GenBank/DDBJ whole genome shotgun (WGS) entry which is preliminary data.</text>
</comment>
<evidence type="ECO:0000259" key="2">
    <source>
        <dbReference type="Pfam" id="PF07833"/>
    </source>
</evidence>
<feature type="chain" id="PRO_5046164496" evidence="1">
    <location>
        <begin position="25"/>
        <end position="224"/>
    </location>
</feature>
<feature type="signal peptide" evidence="1">
    <location>
        <begin position="1"/>
        <end position="24"/>
    </location>
</feature>
<sequence>MKKKMFATVLIGTIIASMATGAYGATKLQEIKAYLNAGISLKVDGNPSKLQDSNGNPVLPITYNHTTYLPVRAVSDVLGVAVNYDSKTDTVHLGERIEGVAITSQFNSVYHTKDPDSTVYKGKDYKEVFYDDGLPDRPSGFMLFPKGQYQTLSLQIAAINEPIQQLTIKDSDKNIILKRVASIAPDDGLMTIEVDIGGVDSIYVSGDVKKGGQVFVPLTTSYYK</sequence>
<evidence type="ECO:0000313" key="4">
    <source>
        <dbReference type="Proteomes" id="UP001596233"/>
    </source>
</evidence>
<dbReference type="EMBL" id="JBHSTE010000004">
    <property type="protein sequence ID" value="MFC6333813.1"/>
    <property type="molecule type" value="Genomic_DNA"/>
</dbReference>
<gene>
    <name evidence="3" type="ORF">ACFP56_14385</name>
</gene>
<keyword evidence="4" id="KW-1185">Reference proteome</keyword>
<reference evidence="4" key="1">
    <citation type="journal article" date="2019" name="Int. J. Syst. Evol. Microbiol.">
        <title>The Global Catalogue of Microorganisms (GCM) 10K type strain sequencing project: providing services to taxonomists for standard genome sequencing and annotation.</title>
        <authorList>
            <consortium name="The Broad Institute Genomics Platform"/>
            <consortium name="The Broad Institute Genome Sequencing Center for Infectious Disease"/>
            <person name="Wu L."/>
            <person name="Ma J."/>
        </authorList>
    </citation>
    <scope>NUCLEOTIDE SEQUENCE [LARGE SCALE GENOMIC DNA]</scope>
    <source>
        <strain evidence="4">PCU 280</strain>
    </source>
</reference>
<proteinExistence type="predicted"/>
<dbReference type="Proteomes" id="UP001596233">
    <property type="component" value="Unassembled WGS sequence"/>
</dbReference>
<organism evidence="3 4">
    <name type="scientific">Paenibacillus septentrionalis</name>
    <dbReference type="NCBI Taxonomy" id="429342"/>
    <lineage>
        <taxon>Bacteria</taxon>
        <taxon>Bacillati</taxon>
        <taxon>Bacillota</taxon>
        <taxon>Bacilli</taxon>
        <taxon>Bacillales</taxon>
        <taxon>Paenibacillaceae</taxon>
        <taxon>Paenibacillus</taxon>
    </lineage>
</organism>
<dbReference type="Pfam" id="PF07833">
    <property type="entry name" value="Cu_amine_oxidN1"/>
    <property type="match status" value="1"/>
</dbReference>
<evidence type="ECO:0000256" key="1">
    <source>
        <dbReference type="SAM" id="SignalP"/>
    </source>
</evidence>